<dbReference type="PANTHER" id="PTHR13227">
    <property type="entry name" value="EUKARYOTIC TRANSLATION INITIATION FACTOR 2A"/>
    <property type="match status" value="1"/>
</dbReference>
<evidence type="ECO:0000259" key="10">
    <source>
        <dbReference type="PROSITE" id="PS50829"/>
    </source>
</evidence>
<dbReference type="Pfam" id="PF08662">
    <property type="entry name" value="eIF2A"/>
    <property type="match status" value="1"/>
</dbReference>
<organism evidence="11">
    <name type="scientific">Cladocopium goreaui</name>
    <dbReference type="NCBI Taxonomy" id="2562237"/>
    <lineage>
        <taxon>Eukaryota</taxon>
        <taxon>Sar</taxon>
        <taxon>Alveolata</taxon>
        <taxon>Dinophyceae</taxon>
        <taxon>Suessiales</taxon>
        <taxon>Symbiodiniaceae</taxon>
        <taxon>Cladocopium</taxon>
    </lineage>
</organism>
<dbReference type="EMBL" id="CAMXCT020000808">
    <property type="protein sequence ID" value="CAL1136868.1"/>
    <property type="molecule type" value="Genomic_DNA"/>
</dbReference>
<evidence type="ECO:0000313" key="13">
    <source>
        <dbReference type="EMBL" id="CAL4770805.1"/>
    </source>
</evidence>
<name>A0A9P1FPD6_9DINO</name>
<dbReference type="InterPro" id="IPR003169">
    <property type="entry name" value="GYF"/>
</dbReference>
<dbReference type="InterPro" id="IPR015943">
    <property type="entry name" value="WD40/YVTN_repeat-like_dom_sf"/>
</dbReference>
<evidence type="ECO:0000313" key="12">
    <source>
        <dbReference type="EMBL" id="CAL1136868.1"/>
    </source>
</evidence>
<comment type="similarity">
    <text evidence="1">Belongs to the WD repeat EIF2A family.</text>
</comment>
<evidence type="ECO:0000256" key="4">
    <source>
        <dbReference type="ARBA" id="ARBA00022574"/>
    </source>
</evidence>
<keyword evidence="8" id="KW-0175">Coiled coil</keyword>
<dbReference type="Pfam" id="PF02213">
    <property type="entry name" value="GYF"/>
    <property type="match status" value="1"/>
</dbReference>
<gene>
    <name evidence="11" type="ORF">C1SCF055_LOCUS11101</name>
</gene>
<dbReference type="OrthoDB" id="378109at2759"/>
<protein>
    <recommendedName>
        <fullName evidence="2">Eukaryotic translation initiation factor 2A</fullName>
    </recommendedName>
</protein>
<dbReference type="Proteomes" id="UP001152797">
    <property type="component" value="Unassembled WGS sequence"/>
</dbReference>
<evidence type="ECO:0000256" key="3">
    <source>
        <dbReference type="ARBA" id="ARBA00022540"/>
    </source>
</evidence>
<dbReference type="InterPro" id="IPR011387">
    <property type="entry name" value="TIF2A"/>
</dbReference>
<feature type="compositionally biased region" description="Low complexity" evidence="9">
    <location>
        <begin position="620"/>
        <end position="629"/>
    </location>
</feature>
<dbReference type="AlphaFoldDB" id="A0A9P1FPD6"/>
<feature type="region of interest" description="Disordered" evidence="9">
    <location>
        <begin position="602"/>
        <end position="629"/>
    </location>
</feature>
<keyword evidence="3 13" id="KW-0396">Initiation factor</keyword>
<evidence type="ECO:0000256" key="6">
    <source>
        <dbReference type="ARBA" id="ARBA00022845"/>
    </source>
</evidence>
<keyword evidence="6" id="KW-0810">Translation regulation</keyword>
<dbReference type="InterPro" id="IPR013979">
    <property type="entry name" value="TIF_beta_prop-like"/>
</dbReference>
<feature type="region of interest" description="Disordered" evidence="9">
    <location>
        <begin position="333"/>
        <end position="463"/>
    </location>
</feature>
<dbReference type="GO" id="GO:0000049">
    <property type="term" value="F:tRNA binding"/>
    <property type="evidence" value="ECO:0007669"/>
    <property type="project" value="TreeGrafter"/>
</dbReference>
<feature type="compositionally biased region" description="Basic and acidic residues" evidence="9">
    <location>
        <begin position="369"/>
        <end position="385"/>
    </location>
</feature>
<dbReference type="EMBL" id="CAMXCT010000808">
    <property type="protein sequence ID" value="CAI3983493.1"/>
    <property type="molecule type" value="Genomic_DNA"/>
</dbReference>
<evidence type="ECO:0000256" key="1">
    <source>
        <dbReference type="ARBA" id="ARBA00009573"/>
    </source>
</evidence>
<keyword evidence="7" id="KW-0648">Protein biosynthesis</keyword>
<accession>A0A9P1FPD6</accession>
<feature type="coiled-coil region" evidence="8">
    <location>
        <begin position="511"/>
        <end position="551"/>
    </location>
</feature>
<evidence type="ECO:0000256" key="9">
    <source>
        <dbReference type="SAM" id="MobiDB-lite"/>
    </source>
</evidence>
<feature type="domain" description="GYF" evidence="10">
    <location>
        <begin position="726"/>
        <end position="774"/>
    </location>
</feature>
<dbReference type="SMART" id="SM00444">
    <property type="entry name" value="GYF"/>
    <property type="match status" value="1"/>
</dbReference>
<proteinExistence type="inferred from homology"/>
<reference evidence="12" key="2">
    <citation type="submission" date="2024-04" db="EMBL/GenBank/DDBJ databases">
        <authorList>
            <person name="Chen Y."/>
            <person name="Shah S."/>
            <person name="Dougan E. K."/>
            <person name="Thang M."/>
            <person name="Chan C."/>
        </authorList>
    </citation>
    <scope>NUCLEOTIDE SEQUENCE [LARGE SCALE GENOMIC DNA]</scope>
</reference>
<evidence type="ECO:0000256" key="2">
    <source>
        <dbReference type="ARBA" id="ARBA00013819"/>
    </source>
</evidence>
<keyword evidence="4" id="KW-0853">WD repeat</keyword>
<dbReference type="GO" id="GO:0003729">
    <property type="term" value="F:mRNA binding"/>
    <property type="evidence" value="ECO:0007669"/>
    <property type="project" value="TreeGrafter"/>
</dbReference>
<dbReference type="PROSITE" id="PS50829">
    <property type="entry name" value="GYF"/>
    <property type="match status" value="1"/>
</dbReference>
<keyword evidence="14" id="KW-1185">Reference proteome</keyword>
<dbReference type="GO" id="GO:0043022">
    <property type="term" value="F:ribosome binding"/>
    <property type="evidence" value="ECO:0007669"/>
    <property type="project" value="TreeGrafter"/>
</dbReference>
<dbReference type="Gene3D" id="3.30.1490.40">
    <property type="match status" value="1"/>
</dbReference>
<evidence type="ECO:0000313" key="14">
    <source>
        <dbReference type="Proteomes" id="UP001152797"/>
    </source>
</evidence>
<evidence type="ECO:0000313" key="11">
    <source>
        <dbReference type="EMBL" id="CAI3983493.1"/>
    </source>
</evidence>
<dbReference type="GO" id="GO:0006417">
    <property type="term" value="P:regulation of translation"/>
    <property type="evidence" value="ECO:0007669"/>
    <property type="project" value="UniProtKB-KW"/>
</dbReference>
<evidence type="ECO:0000256" key="8">
    <source>
        <dbReference type="SAM" id="Coils"/>
    </source>
</evidence>
<dbReference type="SUPFAM" id="SSF55277">
    <property type="entry name" value="GYF domain"/>
    <property type="match status" value="1"/>
</dbReference>
<evidence type="ECO:0000256" key="5">
    <source>
        <dbReference type="ARBA" id="ARBA00022737"/>
    </source>
</evidence>
<keyword evidence="5" id="KW-0677">Repeat</keyword>
<dbReference type="EMBL" id="CAMXCT030000808">
    <property type="protein sequence ID" value="CAL4770805.1"/>
    <property type="molecule type" value="Genomic_DNA"/>
</dbReference>
<comment type="caution">
    <text evidence="11">The sequence shown here is derived from an EMBL/GenBank/DDBJ whole genome shotgun (WGS) entry which is preliminary data.</text>
</comment>
<dbReference type="GO" id="GO:0022627">
    <property type="term" value="C:cytosolic small ribosomal subunit"/>
    <property type="evidence" value="ECO:0007669"/>
    <property type="project" value="TreeGrafter"/>
</dbReference>
<evidence type="ECO:0000256" key="7">
    <source>
        <dbReference type="ARBA" id="ARBA00022917"/>
    </source>
</evidence>
<dbReference type="GO" id="GO:0003743">
    <property type="term" value="F:translation initiation factor activity"/>
    <property type="evidence" value="ECO:0007669"/>
    <property type="project" value="UniProtKB-KW"/>
</dbReference>
<reference evidence="11" key="1">
    <citation type="submission" date="2022-10" db="EMBL/GenBank/DDBJ databases">
        <authorList>
            <person name="Chen Y."/>
            <person name="Dougan E. K."/>
            <person name="Chan C."/>
            <person name="Rhodes N."/>
            <person name="Thang M."/>
        </authorList>
    </citation>
    <scope>NUCLEOTIDE SEQUENCE</scope>
</reference>
<dbReference type="SUPFAM" id="SSF82171">
    <property type="entry name" value="DPP6 N-terminal domain-like"/>
    <property type="match status" value="1"/>
</dbReference>
<dbReference type="Gene3D" id="2.130.10.10">
    <property type="entry name" value="YVTN repeat-like/Quinoprotein amine dehydrogenase"/>
    <property type="match status" value="1"/>
</dbReference>
<feature type="compositionally biased region" description="Polar residues" evidence="9">
    <location>
        <begin position="422"/>
        <end position="451"/>
    </location>
</feature>
<sequence length="797" mass="86451">MPSLAFSKSRLCARLLPEGHLEVHQGSEISGSPALYKLLGARFARPAGDFEFAGRSRLAIFVPDLRDDLQRVAAPAEVCVWEVASSDGELTKTEKIKAEVESGQLAELKWNSSGSALLVHCTTEVDDSGKSYYGVSKLLLACADGKFQKDLTEADTTAPQQMGVAVQAVEWSPTRDEFILIKGYQPAKVTLWAWDGENHSVTLVKVLTEKAHRNFIRFNHFGSLVCIAGFGNLAGEVDFYGKKDNENCDFVKISKCEANCAVSAEWGPDGRHLLTAVLFPRMRVDNGLTLWNALTGTKVLSASSEQLYEVAWRPGQASDVDISAEEVGRATMAVDSGGAKKQAYKPPKARGTGDSTVAAMMRGEVAVPDEDRRRRPWQSKKESDRNFSATSPPHSPESEDANGGKLSPPYSPPRKVKDKSQDVSQPSQPFSRGTSSNAESQNPAQPPSQRVSPKMAARVSPELGPRSLRLPLLEAMMEPPERTEQSLAAALAAQSLSGSGTGADLANFLAAAEVEQRLKQQQQQQQQLGQLQDQLQQQKMQQQKLAAYRQQEMLQALGQGGSARAATAATAASAASATANAVNRTQLEAALASIYSQQQQQQNSSTAENFSKHMQHQKQRQQLLQQQLAASAASDPKAAGLLQQQLAASLLAQRDPHGQLAAAAALAATQGYGAQASAASAASAASRLAAMSAEQERQRQLAALEEQRRLERSAATGADKQRRCPTHGWQYIDPKNNIQGPFSLQEMLQWHRMGFFQQDLRMRCDPADKFIPLKELFPAGSVPFESYPRRVAGNGYA</sequence>
<dbReference type="PANTHER" id="PTHR13227:SF0">
    <property type="entry name" value="EUKARYOTIC TRANSLATION INITIATION FACTOR 2A"/>
    <property type="match status" value="1"/>
</dbReference>
<dbReference type="InterPro" id="IPR035445">
    <property type="entry name" value="GYF-like_dom_sf"/>
</dbReference>